<dbReference type="AlphaFoldDB" id="A0A0R1GQ23"/>
<keyword evidence="4" id="KW-1185">Reference proteome</keyword>
<dbReference type="PANTHER" id="PTHR46797:SF1">
    <property type="entry name" value="METHYLPHOSPHONATE SYNTHASE"/>
    <property type="match status" value="1"/>
</dbReference>
<dbReference type="PROSITE" id="PS50943">
    <property type="entry name" value="HTH_CROC1"/>
    <property type="match status" value="1"/>
</dbReference>
<gene>
    <name evidence="3" type="ORF">FD07_GL001108</name>
</gene>
<dbReference type="eggNOG" id="COG3620">
    <property type="taxonomic scope" value="Bacteria"/>
</dbReference>
<dbReference type="CDD" id="cd00093">
    <property type="entry name" value="HTH_XRE"/>
    <property type="match status" value="1"/>
</dbReference>
<dbReference type="Proteomes" id="UP000051176">
    <property type="component" value="Unassembled WGS sequence"/>
</dbReference>
<organism evidence="3 4">
    <name type="scientific">Levilactobacillus parabrevis ATCC 53295</name>
    <dbReference type="NCBI Taxonomy" id="1267003"/>
    <lineage>
        <taxon>Bacteria</taxon>
        <taxon>Bacillati</taxon>
        <taxon>Bacillota</taxon>
        <taxon>Bacilli</taxon>
        <taxon>Lactobacillales</taxon>
        <taxon>Lactobacillaceae</taxon>
        <taxon>Levilactobacillus</taxon>
    </lineage>
</organism>
<dbReference type="GeneID" id="97413646"/>
<keyword evidence="1" id="KW-0238">DNA-binding</keyword>
<dbReference type="Pfam" id="PF01381">
    <property type="entry name" value="HTH_3"/>
    <property type="match status" value="1"/>
</dbReference>
<dbReference type="Gene3D" id="1.10.260.40">
    <property type="entry name" value="lambda repressor-like DNA-binding domains"/>
    <property type="match status" value="1"/>
</dbReference>
<evidence type="ECO:0000313" key="4">
    <source>
        <dbReference type="Proteomes" id="UP000051176"/>
    </source>
</evidence>
<evidence type="ECO:0000259" key="2">
    <source>
        <dbReference type="PROSITE" id="PS50943"/>
    </source>
</evidence>
<dbReference type="PANTHER" id="PTHR46797">
    <property type="entry name" value="HTH-TYPE TRANSCRIPTIONAL REGULATOR"/>
    <property type="match status" value="1"/>
</dbReference>
<dbReference type="InterPro" id="IPR010982">
    <property type="entry name" value="Lambda_DNA-bd_dom_sf"/>
</dbReference>
<dbReference type="GO" id="GO:0005829">
    <property type="term" value="C:cytosol"/>
    <property type="evidence" value="ECO:0007669"/>
    <property type="project" value="TreeGrafter"/>
</dbReference>
<proteinExistence type="predicted"/>
<dbReference type="OrthoDB" id="428540at2"/>
<evidence type="ECO:0000256" key="1">
    <source>
        <dbReference type="ARBA" id="ARBA00023125"/>
    </source>
</evidence>
<dbReference type="RefSeq" id="WP_020089912.1">
    <property type="nucleotide sequence ID" value="NZ_AZCZ01000029.1"/>
</dbReference>
<dbReference type="PATRIC" id="fig|1267003.4.peg.1177"/>
<dbReference type="GO" id="GO:0003700">
    <property type="term" value="F:DNA-binding transcription factor activity"/>
    <property type="evidence" value="ECO:0007669"/>
    <property type="project" value="TreeGrafter"/>
</dbReference>
<dbReference type="InterPro" id="IPR001387">
    <property type="entry name" value="Cro/C1-type_HTH"/>
</dbReference>
<dbReference type="GO" id="GO:0003677">
    <property type="term" value="F:DNA binding"/>
    <property type="evidence" value="ECO:0007669"/>
    <property type="project" value="UniProtKB-KW"/>
</dbReference>
<accession>A0A0R1GQ23</accession>
<comment type="caution">
    <text evidence="3">The sequence shown here is derived from an EMBL/GenBank/DDBJ whole genome shotgun (WGS) entry which is preliminary data.</text>
</comment>
<dbReference type="SUPFAM" id="SSF47413">
    <property type="entry name" value="lambda repressor-like DNA-binding domains"/>
    <property type="match status" value="1"/>
</dbReference>
<evidence type="ECO:0000313" key="3">
    <source>
        <dbReference type="EMBL" id="KRK36126.1"/>
    </source>
</evidence>
<protein>
    <recommendedName>
        <fullName evidence="2">HTH cro/C1-type domain-containing protein</fullName>
    </recommendedName>
</protein>
<name>A0A0R1GQ23_9LACO</name>
<sequence>MKLEKVDDLIDKLSENPEFKEGFDAEVAQLELAVTVMKAREEANLSQAELAERIGTSQAAISRVENGTGNPSVKTLARIAQALNQPLSISIG</sequence>
<dbReference type="InterPro" id="IPR050807">
    <property type="entry name" value="TransReg_Diox_bact_type"/>
</dbReference>
<feature type="domain" description="HTH cro/C1-type" evidence="2">
    <location>
        <begin position="38"/>
        <end position="90"/>
    </location>
</feature>
<reference evidence="3 4" key="1">
    <citation type="journal article" date="2015" name="Genome Announc.">
        <title>Expanding the biotechnology potential of lactobacilli through comparative genomics of 213 strains and associated genera.</title>
        <authorList>
            <person name="Sun Z."/>
            <person name="Harris H.M."/>
            <person name="McCann A."/>
            <person name="Guo C."/>
            <person name="Argimon S."/>
            <person name="Zhang W."/>
            <person name="Yang X."/>
            <person name="Jeffery I.B."/>
            <person name="Cooney J.C."/>
            <person name="Kagawa T.F."/>
            <person name="Liu W."/>
            <person name="Song Y."/>
            <person name="Salvetti E."/>
            <person name="Wrobel A."/>
            <person name="Rasinkangas P."/>
            <person name="Parkhill J."/>
            <person name="Rea M.C."/>
            <person name="O'Sullivan O."/>
            <person name="Ritari J."/>
            <person name="Douillard F.P."/>
            <person name="Paul Ross R."/>
            <person name="Yang R."/>
            <person name="Briner A.E."/>
            <person name="Felis G.E."/>
            <person name="de Vos W.M."/>
            <person name="Barrangou R."/>
            <person name="Klaenhammer T.R."/>
            <person name="Caufield P.W."/>
            <person name="Cui Y."/>
            <person name="Zhang H."/>
            <person name="O'Toole P.W."/>
        </authorList>
    </citation>
    <scope>NUCLEOTIDE SEQUENCE [LARGE SCALE GENOMIC DNA]</scope>
    <source>
        <strain evidence="3 4">ATCC 53295</strain>
    </source>
</reference>
<dbReference type="EMBL" id="AZCZ01000029">
    <property type="protein sequence ID" value="KRK36126.1"/>
    <property type="molecule type" value="Genomic_DNA"/>
</dbReference>
<dbReference type="SMART" id="SM00530">
    <property type="entry name" value="HTH_XRE"/>
    <property type="match status" value="1"/>
</dbReference>
<dbReference type="STRING" id="357278.IV61_GL001369"/>